<dbReference type="OrthoDB" id="270171at2759"/>
<gene>
    <name evidence="2" type="ORF">TI39_contig384g00004</name>
</gene>
<evidence type="ECO:0000256" key="1">
    <source>
        <dbReference type="SAM" id="MobiDB-lite"/>
    </source>
</evidence>
<proteinExistence type="predicted"/>
<organism evidence="2 3">
    <name type="scientific">Zymoseptoria brevis</name>
    <dbReference type="NCBI Taxonomy" id="1047168"/>
    <lineage>
        <taxon>Eukaryota</taxon>
        <taxon>Fungi</taxon>
        <taxon>Dikarya</taxon>
        <taxon>Ascomycota</taxon>
        <taxon>Pezizomycotina</taxon>
        <taxon>Dothideomycetes</taxon>
        <taxon>Dothideomycetidae</taxon>
        <taxon>Mycosphaerellales</taxon>
        <taxon>Mycosphaerellaceae</taxon>
        <taxon>Zymoseptoria</taxon>
    </lineage>
</organism>
<feature type="region of interest" description="Disordered" evidence="1">
    <location>
        <begin position="564"/>
        <end position="583"/>
    </location>
</feature>
<feature type="region of interest" description="Disordered" evidence="1">
    <location>
        <begin position="840"/>
        <end position="866"/>
    </location>
</feature>
<accession>A0A0F4GRR9</accession>
<reference evidence="2 3" key="1">
    <citation type="submission" date="2015-03" db="EMBL/GenBank/DDBJ databases">
        <title>RNA-seq based gene annotation and comparative genomics of four Zymoseptoria species reveal species-specific pathogenicity related genes and transposable element activity.</title>
        <authorList>
            <person name="Grandaubert J."/>
            <person name="Bhattacharyya A."/>
            <person name="Stukenbrock E.H."/>
        </authorList>
    </citation>
    <scope>NUCLEOTIDE SEQUENCE [LARGE SCALE GENOMIC DNA]</scope>
    <source>
        <strain evidence="2 3">Zb18110</strain>
    </source>
</reference>
<feature type="region of interest" description="Disordered" evidence="1">
    <location>
        <begin position="940"/>
        <end position="967"/>
    </location>
</feature>
<evidence type="ECO:0000313" key="2">
    <source>
        <dbReference type="EMBL" id="KJX98905.1"/>
    </source>
</evidence>
<protein>
    <submittedName>
        <fullName evidence="2">Uncharacterized protein</fullName>
    </submittedName>
</protein>
<feature type="region of interest" description="Disordered" evidence="1">
    <location>
        <begin position="361"/>
        <end position="380"/>
    </location>
</feature>
<evidence type="ECO:0000313" key="3">
    <source>
        <dbReference type="Proteomes" id="UP000033647"/>
    </source>
</evidence>
<feature type="region of interest" description="Disordered" evidence="1">
    <location>
        <begin position="35"/>
        <end position="55"/>
    </location>
</feature>
<dbReference type="EMBL" id="LAFY01000376">
    <property type="protein sequence ID" value="KJX98905.1"/>
    <property type="molecule type" value="Genomic_DNA"/>
</dbReference>
<dbReference type="STRING" id="1047168.A0A0F4GRR9"/>
<keyword evidence="3" id="KW-1185">Reference proteome</keyword>
<dbReference type="Proteomes" id="UP000033647">
    <property type="component" value="Unassembled WGS sequence"/>
</dbReference>
<dbReference type="AlphaFoldDB" id="A0A0F4GRR9"/>
<comment type="caution">
    <text evidence="2">The sequence shown here is derived from an EMBL/GenBank/DDBJ whole genome shotgun (WGS) entry which is preliminary data.</text>
</comment>
<sequence>MPFWVQPCKSDSCEQTVNSSVGEQELQIGRRNAEVDKESTCEHSPSGNKPLPEDIGHRVHNCEQRVHLRNDRHHDQFKHESAGNTEHRIVGQEHLARSDSTVDKDKWLGRVGVNLHDCVDEWLDGFGPVAHGCCCSRFDSKRGAGSAGGDHRIVTVTELVAQSERQERGASSRTTGPAVQTGVTKAINDSNRRVQWVYGIDQDESIHGESSSSSATRQGLSSIIGSILGGPAQKRATRATLLRAQWHGQPRLGVAGGFVHSEHQYQSDHGEEANTHQGQSAIHLDGGFDAEPPKPQRPIIRASTVKVADRVRNLELKQVQYKQVLKKSAAGDGPPVLLGKSGDGNAPLVFPLHVKRFVRRQRNGSPLRPETPLYRSDPDQDSIIHSPLPQRTIPQIKTAKTPVASSSPGMLAVEKSREGWSEDKALAVSRIRPSPFMHLHGTRGHCVRHGRKIGQGRMEFKGTKEMFERGRSGAYIPTGLLVRRQMDATSPWRFSAGHKLTKTADIEPKSESDPCPDCVTELGIQKSEISQATVGTIRQKIKQQPSTAGPIPQEMVVLPPSEVSATTQPSAGKRPPVVPVTRTPGEQPVVLHTQGFSEGSNAGDLVTAADLGDGLDAVILERGGRLERVIMNARKGPPNAEAMEKLSKELILVSNAIADANLNPSHSQVDGASPVGSDRAMVVDTRHGRQQSMPELMSMIDEAAGGLDLGIARAREDVQSTDSELLTTRDDVRERSQSLLTTDAVSFVHEVSSGSALSPESRIANRQRLDQDIAAVRSHIGPFAAGQIKDAPAGNALPIRTVHWPATDVPTLHINSPLPLKHRDSDLARVASPNLPIKIQIDSSTSTPTLTPNATPSRHDPVPSPTSPLLSPAFFTPSTCASTPEASAILLKPDTPYPQVATTCRLQAPSSVTGIWPTLPSQARADTQVIRAAMRMEKNKTAQEAAATERAVRKQRQVSAQARKALS</sequence>
<name>A0A0F4GRR9_9PEZI</name>
<feature type="compositionally biased region" description="Polar residues" evidence="1">
    <location>
        <begin position="841"/>
        <end position="856"/>
    </location>
</feature>